<organism evidence="2 3">
    <name type="scientific">Potamilus streckersoni</name>
    <dbReference type="NCBI Taxonomy" id="2493646"/>
    <lineage>
        <taxon>Eukaryota</taxon>
        <taxon>Metazoa</taxon>
        <taxon>Spiralia</taxon>
        <taxon>Lophotrochozoa</taxon>
        <taxon>Mollusca</taxon>
        <taxon>Bivalvia</taxon>
        <taxon>Autobranchia</taxon>
        <taxon>Heteroconchia</taxon>
        <taxon>Palaeoheterodonta</taxon>
        <taxon>Unionida</taxon>
        <taxon>Unionoidea</taxon>
        <taxon>Unionidae</taxon>
        <taxon>Ambleminae</taxon>
        <taxon>Lampsilini</taxon>
        <taxon>Potamilus</taxon>
    </lineage>
</organism>
<reference evidence="2" key="3">
    <citation type="submission" date="2023-05" db="EMBL/GenBank/DDBJ databases">
        <authorList>
            <person name="Smith C.H."/>
        </authorList>
    </citation>
    <scope>NUCLEOTIDE SEQUENCE</scope>
    <source>
        <strain evidence="2">CHS0354</strain>
        <tissue evidence="2">Mantle</tissue>
    </source>
</reference>
<name>A0AAE0S0R3_9BIVA</name>
<proteinExistence type="predicted"/>
<keyword evidence="3" id="KW-1185">Reference proteome</keyword>
<gene>
    <name evidence="2" type="ORF">CHS0354_027102</name>
</gene>
<dbReference type="Proteomes" id="UP001195483">
    <property type="component" value="Unassembled WGS sequence"/>
</dbReference>
<reference evidence="2" key="1">
    <citation type="journal article" date="2021" name="Genome Biol. Evol.">
        <title>A High-Quality Reference Genome for a Parasitic Bivalve with Doubly Uniparental Inheritance (Bivalvia: Unionida).</title>
        <authorList>
            <person name="Smith C.H."/>
        </authorList>
    </citation>
    <scope>NUCLEOTIDE SEQUENCE</scope>
    <source>
        <strain evidence="2">CHS0354</strain>
    </source>
</reference>
<reference evidence="2" key="2">
    <citation type="journal article" date="2021" name="Genome Biol. Evol.">
        <title>Developing a high-quality reference genome for a parasitic bivalve with doubly uniparental inheritance (Bivalvia: Unionida).</title>
        <authorList>
            <person name="Smith C.H."/>
        </authorList>
    </citation>
    <scope>NUCLEOTIDE SEQUENCE</scope>
    <source>
        <strain evidence="2">CHS0354</strain>
        <tissue evidence="2">Mantle</tissue>
    </source>
</reference>
<feature type="compositionally biased region" description="Low complexity" evidence="1">
    <location>
        <begin position="32"/>
        <end position="53"/>
    </location>
</feature>
<dbReference type="EMBL" id="JAEAOA010001621">
    <property type="protein sequence ID" value="KAK3582979.1"/>
    <property type="molecule type" value="Genomic_DNA"/>
</dbReference>
<feature type="region of interest" description="Disordered" evidence="1">
    <location>
        <begin position="32"/>
        <end position="66"/>
    </location>
</feature>
<protein>
    <submittedName>
        <fullName evidence="2">Uncharacterized protein</fullName>
    </submittedName>
</protein>
<dbReference type="AlphaFoldDB" id="A0AAE0S0R3"/>
<sequence length="66" mass="7282">MLNVYNLENVKHVEVGIECRVLADVKCLFKPTTTNKTTTHPNTTNNTTAHPNPSGIGEQKTMLNSD</sequence>
<comment type="caution">
    <text evidence="2">The sequence shown here is derived from an EMBL/GenBank/DDBJ whole genome shotgun (WGS) entry which is preliminary data.</text>
</comment>
<feature type="non-terminal residue" evidence="2">
    <location>
        <position position="66"/>
    </location>
</feature>
<evidence type="ECO:0000313" key="3">
    <source>
        <dbReference type="Proteomes" id="UP001195483"/>
    </source>
</evidence>
<evidence type="ECO:0000313" key="2">
    <source>
        <dbReference type="EMBL" id="KAK3582979.1"/>
    </source>
</evidence>
<evidence type="ECO:0000256" key="1">
    <source>
        <dbReference type="SAM" id="MobiDB-lite"/>
    </source>
</evidence>
<accession>A0AAE0S0R3</accession>